<feature type="chain" id="PRO_5022015688" evidence="3">
    <location>
        <begin position="25"/>
        <end position="328"/>
    </location>
</feature>
<comment type="caution">
    <text evidence="4">The sequence shown here is derived from an EMBL/GenBank/DDBJ whole genome shotgun (WGS) entry which is preliminary data.</text>
</comment>
<dbReference type="PANTHER" id="PTHR42928:SF5">
    <property type="entry name" value="BLR1237 PROTEIN"/>
    <property type="match status" value="1"/>
</dbReference>
<protein>
    <submittedName>
        <fullName evidence="4">Tripartite tricarboxylate transporter substrate binding protein</fullName>
    </submittedName>
</protein>
<dbReference type="CDD" id="cd07012">
    <property type="entry name" value="PBP2_Bug_TTT"/>
    <property type="match status" value="1"/>
</dbReference>
<keyword evidence="5" id="KW-1185">Reference proteome</keyword>
<dbReference type="PANTHER" id="PTHR42928">
    <property type="entry name" value="TRICARBOXYLATE-BINDING PROTEIN"/>
    <property type="match status" value="1"/>
</dbReference>
<reference evidence="4 5" key="1">
    <citation type="submission" date="2019-07" db="EMBL/GenBank/DDBJ databases">
        <title>Qingshengfaniella alkalisoli gen. nov., sp. nov., isolated from saline soil.</title>
        <authorList>
            <person name="Xu L."/>
            <person name="Huang X.-X."/>
            <person name="Sun J.-Q."/>
        </authorList>
    </citation>
    <scope>NUCLEOTIDE SEQUENCE [LARGE SCALE GENOMIC DNA]</scope>
    <source>
        <strain evidence="4 5">DSM 27279</strain>
    </source>
</reference>
<dbReference type="OrthoDB" id="8808754at2"/>
<accession>A0A556AB35</accession>
<comment type="similarity">
    <text evidence="1">Belongs to the UPF0065 (bug) family.</text>
</comment>
<sequence length="328" mass="35168">MYRFHLRRALCATIAVLALPWAQAQTPGEGPWPQRPIRWIVPYMAGTAPDTSARVYAEVIGKQLGQPIIVENRGGAGGNIGAQMVARAQPDGYTWVSSAGPMAANMYMYRHPGYDALKDFTHVTRTSESDVLLVVDPRLGIRTVADLIAYAKAHPGKLNYASGGVGTPSHLGMEMFLKRAGIHATHVPYKGAGESINAVMGSQVDMAMPIFGVAAPQVEGGRLVALAVANTQRNSLLPDVPTLAEQGVAGVTLTSWGGLSVPAGTPPEIVERMRKAAHQAMQSPLVKETSRTTGSRIAPSSGEEYVQLFKQEMALTREMMQTLDLEPQ</sequence>
<evidence type="ECO:0000313" key="4">
    <source>
        <dbReference type="EMBL" id="TSH90105.1"/>
    </source>
</evidence>
<dbReference type="EMBL" id="VLTJ01000039">
    <property type="protein sequence ID" value="TSH90105.1"/>
    <property type="molecule type" value="Genomic_DNA"/>
</dbReference>
<evidence type="ECO:0000256" key="2">
    <source>
        <dbReference type="SAM" id="MobiDB-lite"/>
    </source>
</evidence>
<dbReference type="SUPFAM" id="SSF53850">
    <property type="entry name" value="Periplasmic binding protein-like II"/>
    <property type="match status" value="1"/>
</dbReference>
<dbReference type="Gene3D" id="3.40.190.10">
    <property type="entry name" value="Periplasmic binding protein-like II"/>
    <property type="match status" value="1"/>
</dbReference>
<dbReference type="PIRSF" id="PIRSF017082">
    <property type="entry name" value="YflP"/>
    <property type="match status" value="1"/>
</dbReference>
<dbReference type="AlphaFoldDB" id="A0A556AB35"/>
<name>A0A556AB35_9BURK</name>
<dbReference type="InterPro" id="IPR005064">
    <property type="entry name" value="BUG"/>
</dbReference>
<keyword evidence="3" id="KW-0732">Signal</keyword>
<dbReference type="RefSeq" id="WP_143950019.1">
    <property type="nucleotide sequence ID" value="NZ_BAABMB010000003.1"/>
</dbReference>
<feature type="signal peptide" evidence="3">
    <location>
        <begin position="1"/>
        <end position="24"/>
    </location>
</feature>
<evidence type="ECO:0000313" key="5">
    <source>
        <dbReference type="Proteomes" id="UP000318405"/>
    </source>
</evidence>
<feature type="region of interest" description="Disordered" evidence="2">
    <location>
        <begin position="280"/>
        <end position="299"/>
    </location>
</feature>
<dbReference type="InterPro" id="IPR042100">
    <property type="entry name" value="Bug_dom1"/>
</dbReference>
<dbReference type="Pfam" id="PF03401">
    <property type="entry name" value="TctC"/>
    <property type="match status" value="1"/>
</dbReference>
<gene>
    <name evidence="4" type="ORF">FOZ76_19870</name>
</gene>
<organism evidence="4 5">
    <name type="scientific">Verticiella sediminum</name>
    <dbReference type="NCBI Taxonomy" id="1247510"/>
    <lineage>
        <taxon>Bacteria</taxon>
        <taxon>Pseudomonadati</taxon>
        <taxon>Pseudomonadota</taxon>
        <taxon>Betaproteobacteria</taxon>
        <taxon>Burkholderiales</taxon>
        <taxon>Alcaligenaceae</taxon>
        <taxon>Verticiella</taxon>
    </lineage>
</organism>
<proteinExistence type="inferred from homology"/>
<dbReference type="Gene3D" id="3.40.190.150">
    <property type="entry name" value="Bordetella uptake gene, domain 1"/>
    <property type="match status" value="1"/>
</dbReference>
<evidence type="ECO:0000256" key="1">
    <source>
        <dbReference type="ARBA" id="ARBA00006987"/>
    </source>
</evidence>
<dbReference type="Proteomes" id="UP000318405">
    <property type="component" value="Unassembled WGS sequence"/>
</dbReference>
<evidence type="ECO:0000256" key="3">
    <source>
        <dbReference type="SAM" id="SignalP"/>
    </source>
</evidence>